<dbReference type="Gene3D" id="2.30.140.50">
    <property type="entry name" value="Protein of unknown function DUF2790"/>
    <property type="match status" value="1"/>
</dbReference>
<dbReference type="Pfam" id="PF10976">
    <property type="entry name" value="DUF2790"/>
    <property type="match status" value="1"/>
</dbReference>
<organism evidence="2 4">
    <name type="scientific">Pseudomonas yamanorum</name>
    <dbReference type="NCBI Taxonomy" id="515393"/>
    <lineage>
        <taxon>Bacteria</taxon>
        <taxon>Pseudomonadati</taxon>
        <taxon>Pseudomonadota</taxon>
        <taxon>Gammaproteobacteria</taxon>
        <taxon>Pseudomonadales</taxon>
        <taxon>Pseudomonadaceae</taxon>
        <taxon>Pseudomonas</taxon>
    </lineage>
</organism>
<sequence length="90" mass="9687">MRYLLIAVLGLFSTLAVAQGENPAPAVSATAPASETYDYSQDLDIAKVVRVSSESSTECGPVKGHMVYIDSHGVRHELDYMRMGDACQHG</sequence>
<evidence type="ECO:0000313" key="4">
    <source>
        <dbReference type="Proteomes" id="UP000531950"/>
    </source>
</evidence>
<protein>
    <submittedName>
        <fullName evidence="2">DUF2790 domain-containing protein</fullName>
    </submittedName>
</protein>
<dbReference type="InterPro" id="IPR021245">
    <property type="entry name" value="DUF2790"/>
</dbReference>
<keyword evidence="1" id="KW-0732">Signal</keyword>
<dbReference type="EMBL" id="JACARG010000021">
    <property type="protein sequence ID" value="NWE13777.1"/>
    <property type="molecule type" value="Genomic_DNA"/>
</dbReference>
<dbReference type="EMBL" id="JACARF010000015">
    <property type="protein sequence ID" value="NWE76492.1"/>
    <property type="molecule type" value="Genomic_DNA"/>
</dbReference>
<dbReference type="Proteomes" id="UP000537188">
    <property type="component" value="Unassembled WGS sequence"/>
</dbReference>
<dbReference type="RefSeq" id="WP_177044280.1">
    <property type="nucleotide sequence ID" value="NZ_JACARE010000022.1"/>
</dbReference>
<reference evidence="4 5" key="1">
    <citation type="submission" date="2020-04" db="EMBL/GenBank/DDBJ databases">
        <title>Molecular characterization of pseudomonads from Agaricus bisporus reveal novel blotch 2 pathogens in Western Europe.</title>
        <authorList>
            <person name="Taparia T."/>
            <person name="Krijger M."/>
            <person name="Haynes E."/>
            <person name="Elpinstone J.G."/>
            <person name="Noble R."/>
            <person name="Van Der Wolf J."/>
        </authorList>
    </citation>
    <scope>NUCLEOTIDE SEQUENCE [LARGE SCALE GENOMIC DNA]</scope>
    <source>
        <strain evidence="3 5">IPO3781</strain>
        <strain evidence="2 4">IPO3782</strain>
    </source>
</reference>
<dbReference type="Proteomes" id="UP000531950">
    <property type="component" value="Unassembled WGS sequence"/>
</dbReference>
<accession>A0A7Y8EFU5</accession>
<evidence type="ECO:0000313" key="2">
    <source>
        <dbReference type="EMBL" id="NWE13777.1"/>
    </source>
</evidence>
<evidence type="ECO:0000313" key="3">
    <source>
        <dbReference type="EMBL" id="NWE76492.1"/>
    </source>
</evidence>
<feature type="chain" id="PRO_5036407060" evidence="1">
    <location>
        <begin position="19"/>
        <end position="90"/>
    </location>
</feature>
<comment type="caution">
    <text evidence="2">The sequence shown here is derived from an EMBL/GenBank/DDBJ whole genome shotgun (WGS) entry which is preliminary data.</text>
</comment>
<name>A0A7Y8EFU5_9PSED</name>
<evidence type="ECO:0000256" key="1">
    <source>
        <dbReference type="SAM" id="SignalP"/>
    </source>
</evidence>
<feature type="signal peptide" evidence="1">
    <location>
        <begin position="1"/>
        <end position="18"/>
    </location>
</feature>
<evidence type="ECO:0000313" key="5">
    <source>
        <dbReference type="Proteomes" id="UP000537188"/>
    </source>
</evidence>
<gene>
    <name evidence="2" type="ORF">HX822_12595</name>
    <name evidence="3" type="ORF">HX828_13065</name>
</gene>
<proteinExistence type="predicted"/>
<dbReference type="AlphaFoldDB" id="A0A7Y8EFU5"/>